<reference evidence="10" key="1">
    <citation type="journal article" date="2021" name="PeerJ">
        <title>Extensive microbial diversity within the chicken gut microbiome revealed by metagenomics and culture.</title>
        <authorList>
            <person name="Gilroy R."/>
            <person name="Ravi A."/>
            <person name="Getino M."/>
            <person name="Pursley I."/>
            <person name="Horton D.L."/>
            <person name="Alikhan N.F."/>
            <person name="Baker D."/>
            <person name="Gharbi K."/>
            <person name="Hall N."/>
            <person name="Watson M."/>
            <person name="Adriaenssens E.M."/>
            <person name="Foster-Nyarko E."/>
            <person name="Jarju S."/>
            <person name="Secka A."/>
            <person name="Antonio M."/>
            <person name="Oren A."/>
            <person name="Chaudhuri R.R."/>
            <person name="La Ragione R."/>
            <person name="Hildebrand F."/>
            <person name="Pallen M.J."/>
        </authorList>
    </citation>
    <scope>NUCLEOTIDE SEQUENCE</scope>
    <source>
        <strain evidence="10">9264</strain>
    </source>
</reference>
<evidence type="ECO:0000259" key="9">
    <source>
        <dbReference type="PROSITE" id="PS50893"/>
    </source>
</evidence>
<dbReference type="GO" id="GO:0016887">
    <property type="term" value="F:ATP hydrolysis activity"/>
    <property type="evidence" value="ECO:0007669"/>
    <property type="project" value="InterPro"/>
</dbReference>
<name>A0A9D2RIY4_9BURK</name>
<dbReference type="InterPro" id="IPR050086">
    <property type="entry name" value="MetN_ABC_transporter-like"/>
</dbReference>
<gene>
    <name evidence="10" type="primary">ehuA</name>
    <name evidence="10" type="ORF">H9906_05760</name>
</gene>
<dbReference type="SMART" id="SM00382">
    <property type="entry name" value="AAA"/>
    <property type="match status" value="1"/>
</dbReference>
<comment type="subcellular location">
    <subcellularLocation>
        <location evidence="1">Cell membrane</location>
        <topology evidence="1">Peripheral membrane protein</topology>
    </subcellularLocation>
</comment>
<evidence type="ECO:0000256" key="5">
    <source>
        <dbReference type="ARBA" id="ARBA00022741"/>
    </source>
</evidence>
<dbReference type="PROSITE" id="PS50893">
    <property type="entry name" value="ABC_TRANSPORTER_2"/>
    <property type="match status" value="1"/>
</dbReference>
<dbReference type="InterPro" id="IPR014343">
    <property type="entry name" value="Ectoine_EhuA"/>
</dbReference>
<evidence type="ECO:0000313" key="11">
    <source>
        <dbReference type="Proteomes" id="UP000823889"/>
    </source>
</evidence>
<dbReference type="PROSITE" id="PS00211">
    <property type="entry name" value="ABC_TRANSPORTER_1"/>
    <property type="match status" value="1"/>
</dbReference>
<proteinExistence type="inferred from homology"/>
<feature type="compositionally biased region" description="Polar residues" evidence="8">
    <location>
        <begin position="20"/>
        <end position="38"/>
    </location>
</feature>
<organism evidence="10 11">
    <name type="scientific">Candidatus Paenalcaligenes intestinipullorum</name>
    <dbReference type="NCBI Taxonomy" id="2838718"/>
    <lineage>
        <taxon>Bacteria</taxon>
        <taxon>Pseudomonadati</taxon>
        <taxon>Pseudomonadota</taxon>
        <taxon>Betaproteobacteria</taxon>
        <taxon>Burkholderiales</taxon>
        <taxon>Alcaligenaceae</taxon>
        <taxon>Paenalcaligenes</taxon>
    </lineage>
</organism>
<dbReference type="GO" id="GO:0005886">
    <property type="term" value="C:plasma membrane"/>
    <property type="evidence" value="ECO:0007669"/>
    <property type="project" value="UniProtKB-SubCell"/>
</dbReference>
<feature type="domain" description="ABC transporter" evidence="9">
    <location>
        <begin position="48"/>
        <end position="293"/>
    </location>
</feature>
<evidence type="ECO:0000313" key="10">
    <source>
        <dbReference type="EMBL" id="HJD44517.1"/>
    </source>
</evidence>
<dbReference type="SUPFAM" id="SSF52540">
    <property type="entry name" value="P-loop containing nucleoside triphosphate hydrolases"/>
    <property type="match status" value="1"/>
</dbReference>
<keyword evidence="7" id="KW-0472">Membrane</keyword>
<dbReference type="InterPro" id="IPR003439">
    <property type="entry name" value="ABC_transporter-like_ATP-bd"/>
</dbReference>
<evidence type="ECO:0000256" key="2">
    <source>
        <dbReference type="ARBA" id="ARBA00005417"/>
    </source>
</evidence>
<dbReference type="AlphaFoldDB" id="A0A9D2RIY4"/>
<evidence type="ECO:0000256" key="3">
    <source>
        <dbReference type="ARBA" id="ARBA00022448"/>
    </source>
</evidence>
<keyword evidence="5" id="KW-0547">Nucleotide-binding</keyword>
<dbReference type="Gene3D" id="3.40.50.300">
    <property type="entry name" value="P-loop containing nucleotide triphosphate hydrolases"/>
    <property type="match status" value="1"/>
</dbReference>
<protein>
    <submittedName>
        <fullName evidence="10">Ectoine/hydroxyectoine ABC transporter ATP-binding protein EhuA</fullName>
    </submittedName>
</protein>
<comment type="caution">
    <text evidence="10">The sequence shown here is derived from an EMBL/GenBank/DDBJ whole genome shotgun (WGS) entry which is preliminary data.</text>
</comment>
<dbReference type="InterPro" id="IPR027417">
    <property type="entry name" value="P-loop_NTPase"/>
</dbReference>
<dbReference type="GO" id="GO:0005524">
    <property type="term" value="F:ATP binding"/>
    <property type="evidence" value="ECO:0007669"/>
    <property type="project" value="UniProtKB-KW"/>
</dbReference>
<keyword evidence="6 10" id="KW-0067">ATP-binding</keyword>
<dbReference type="NCBIfam" id="TIGR03005">
    <property type="entry name" value="ectoine_ehuA"/>
    <property type="match status" value="1"/>
</dbReference>
<dbReference type="Pfam" id="PF00005">
    <property type="entry name" value="ABC_tran"/>
    <property type="match status" value="1"/>
</dbReference>
<evidence type="ECO:0000256" key="8">
    <source>
        <dbReference type="SAM" id="MobiDB-lite"/>
    </source>
</evidence>
<sequence length="310" mass="34640">MTNEAAQDALSPPADRSDTEATPSPLATTPARNSDPQLSVDATASDIIRFENVTKRFGDITVLDQLNFNVKQGEKVTIIGPSGSGKSTVLRILMTLETIQDGVIWVGDRPLWHEQVGDQLRPASEKHLREMRKEMGMVFQQFNLFPHMTVTRNITEAPVHVLGLSKAKAKQRAEEYLELVGMSEHAHKFPSQLSGGQQQRVAIARALAMRPRIMLFDEPTSALDPELVGEVLSVIQRLSTKHDLTLLLVTHEMQFAKEVSDRICFFDQGKIVEEGEPEQIFTHPEQLRTQEFLSSFINNGNDDNATTNQN</sequence>
<evidence type="ECO:0000256" key="6">
    <source>
        <dbReference type="ARBA" id="ARBA00022840"/>
    </source>
</evidence>
<feature type="region of interest" description="Disordered" evidence="8">
    <location>
        <begin position="1"/>
        <end position="38"/>
    </location>
</feature>
<dbReference type="Proteomes" id="UP000823889">
    <property type="component" value="Unassembled WGS sequence"/>
</dbReference>
<keyword evidence="3" id="KW-0813">Transport</keyword>
<dbReference type="CDD" id="cd03262">
    <property type="entry name" value="ABC_HisP_GlnQ"/>
    <property type="match status" value="1"/>
</dbReference>
<comment type="similarity">
    <text evidence="2">Belongs to the ABC transporter superfamily.</text>
</comment>
<evidence type="ECO:0000256" key="1">
    <source>
        <dbReference type="ARBA" id="ARBA00004202"/>
    </source>
</evidence>
<dbReference type="InterPro" id="IPR017871">
    <property type="entry name" value="ABC_transporter-like_CS"/>
</dbReference>
<evidence type="ECO:0000256" key="7">
    <source>
        <dbReference type="ARBA" id="ARBA00023136"/>
    </source>
</evidence>
<dbReference type="InterPro" id="IPR003593">
    <property type="entry name" value="AAA+_ATPase"/>
</dbReference>
<evidence type="ECO:0000256" key="4">
    <source>
        <dbReference type="ARBA" id="ARBA00022475"/>
    </source>
</evidence>
<reference evidence="10" key="2">
    <citation type="submission" date="2021-04" db="EMBL/GenBank/DDBJ databases">
        <authorList>
            <person name="Gilroy R."/>
        </authorList>
    </citation>
    <scope>NUCLEOTIDE SEQUENCE</scope>
    <source>
        <strain evidence="10">9264</strain>
    </source>
</reference>
<dbReference type="PANTHER" id="PTHR43166">
    <property type="entry name" value="AMINO ACID IMPORT ATP-BINDING PROTEIN"/>
    <property type="match status" value="1"/>
</dbReference>
<dbReference type="PANTHER" id="PTHR43166:SF9">
    <property type="entry name" value="GLUTAMATE_ASPARTATE IMPORT ATP-BINDING PROTEIN GLTL"/>
    <property type="match status" value="1"/>
</dbReference>
<keyword evidence="4" id="KW-1003">Cell membrane</keyword>
<dbReference type="FunFam" id="3.40.50.300:FF:000020">
    <property type="entry name" value="Amino acid ABC transporter ATP-binding component"/>
    <property type="match status" value="1"/>
</dbReference>
<dbReference type="EMBL" id="DWUQ01000115">
    <property type="protein sequence ID" value="HJD44517.1"/>
    <property type="molecule type" value="Genomic_DNA"/>
</dbReference>
<accession>A0A9D2RIY4</accession>